<dbReference type="Proteomes" id="UP001179858">
    <property type="component" value="Chromosome"/>
</dbReference>
<keyword evidence="2 8" id="KW-0560">Oxidoreductase</keyword>
<dbReference type="EMBL" id="MKGH01000042">
    <property type="protein sequence ID" value="PKX76742.1"/>
    <property type="molecule type" value="Genomic_DNA"/>
</dbReference>
<sequence length="292" mass="30809">MQPTIGFIGIGVMGSSMVKNLLKANYSVVVYNRTKQKADEVVSLGAKWADTPAAVTAQSDVVLSMVGYPQDVEAIYYGDDGIFSAVTPDKIVVDMTTSTPTLAQKIAATASELGLQALDAPVSGGDIGAQNGTLTVMVGGNQAAYEQVKPVFEAVGQTVQRFGEAGKGQHTKMANQIMIAGTMTGMTEMLVYAQAAGLDLPAVLKTVNGGSAQNWSLANYGPRILAGDYTPGFFAKHFLKDLKIALEESEKMGLNLPATHQAKKLYARLVNEAGLGDDGTQALIKLWTDSIK</sequence>
<evidence type="ECO:0000256" key="3">
    <source>
        <dbReference type="ARBA" id="ARBA00023027"/>
    </source>
</evidence>
<evidence type="ECO:0000313" key="9">
    <source>
        <dbReference type="EMBL" id="WGI19642.1"/>
    </source>
</evidence>
<evidence type="ECO:0000256" key="1">
    <source>
        <dbReference type="ARBA" id="ARBA00009080"/>
    </source>
</evidence>
<evidence type="ECO:0000313" key="8">
    <source>
        <dbReference type="EMBL" id="SPE23514.1"/>
    </source>
</evidence>
<dbReference type="GO" id="GO:0050661">
    <property type="term" value="F:NADP binding"/>
    <property type="evidence" value="ECO:0007669"/>
    <property type="project" value="InterPro"/>
</dbReference>
<dbReference type="AlphaFoldDB" id="A0A095ABL1"/>
<dbReference type="PANTHER" id="PTHR43060">
    <property type="entry name" value="3-HYDROXYISOBUTYRATE DEHYDROGENASE-LIKE 1, MITOCHONDRIAL-RELATED"/>
    <property type="match status" value="1"/>
</dbReference>
<dbReference type="InterPro" id="IPR013328">
    <property type="entry name" value="6PGD_dom2"/>
</dbReference>
<dbReference type="GO" id="GO:0008679">
    <property type="term" value="F:2-hydroxy-3-oxopropionate reductase activity"/>
    <property type="evidence" value="ECO:0007669"/>
    <property type="project" value="UniProtKB-EC"/>
</dbReference>
<dbReference type="Pfam" id="PF03446">
    <property type="entry name" value="NAD_binding_2"/>
    <property type="match status" value="1"/>
</dbReference>
<feature type="domain" description="3-hydroxyisobutyrate dehydrogenase-like NAD-binding" evidence="6">
    <location>
        <begin position="166"/>
        <end position="286"/>
    </location>
</feature>
<evidence type="ECO:0000313" key="10">
    <source>
        <dbReference type="Proteomes" id="UP000234349"/>
    </source>
</evidence>
<dbReference type="Gene3D" id="3.40.50.720">
    <property type="entry name" value="NAD(P)-binding Rossmann-like Domain"/>
    <property type="match status" value="1"/>
</dbReference>
<dbReference type="InterPro" id="IPR006115">
    <property type="entry name" value="6PGDH_NADP-bd"/>
</dbReference>
<feature type="active site" evidence="4">
    <location>
        <position position="172"/>
    </location>
</feature>
<dbReference type="Pfam" id="PF14833">
    <property type="entry name" value="NAD_binding_11"/>
    <property type="match status" value="1"/>
</dbReference>
<evidence type="ECO:0000259" key="5">
    <source>
        <dbReference type="Pfam" id="PF03446"/>
    </source>
</evidence>
<accession>A0A095ABL1</accession>
<protein>
    <submittedName>
        <fullName evidence="8">2-hydroxy-3-oxopropionate reductase</fullName>
        <ecNumber evidence="8">1.1.1.60</ecNumber>
    </submittedName>
    <submittedName>
        <fullName evidence="7">NAD(P)-dependent oxidoreductase</fullName>
        <ecNumber evidence="9">1.1.-.-</ecNumber>
    </submittedName>
</protein>
<dbReference type="Proteomes" id="UP000239650">
    <property type="component" value="Unassembled WGS sequence"/>
</dbReference>
<evidence type="ECO:0000256" key="2">
    <source>
        <dbReference type="ARBA" id="ARBA00023002"/>
    </source>
</evidence>
<organism evidence="8 11">
    <name type="scientific">Latilactobacillus sakei</name>
    <name type="common">Lactobacillus sakei</name>
    <dbReference type="NCBI Taxonomy" id="1599"/>
    <lineage>
        <taxon>Bacteria</taxon>
        <taxon>Bacillati</taxon>
        <taxon>Bacillota</taxon>
        <taxon>Bacilli</taxon>
        <taxon>Lactobacillales</taxon>
        <taxon>Lactobacillaceae</taxon>
        <taxon>Latilactobacillus</taxon>
    </lineage>
</organism>
<dbReference type="InterPro" id="IPR029154">
    <property type="entry name" value="HIBADH-like_NADP-bd"/>
</dbReference>
<dbReference type="EC" id="1.1.-.-" evidence="9"/>
<reference evidence="8 11" key="2">
    <citation type="submission" date="2018-02" db="EMBL/GenBank/DDBJ databases">
        <authorList>
            <person name="Rodrigo-Torres L."/>
            <person name="Arahal R. D."/>
            <person name="Lucena T."/>
        </authorList>
    </citation>
    <scope>NUCLEOTIDE SEQUENCE [LARGE SCALE GENOMIC DNA]</scope>
    <source>
        <strain evidence="8 11">CECT 9267</strain>
    </source>
</reference>
<evidence type="ECO:0000313" key="7">
    <source>
        <dbReference type="EMBL" id="PKX76742.1"/>
    </source>
</evidence>
<dbReference type="EMBL" id="CP122959">
    <property type="protein sequence ID" value="WGI19642.1"/>
    <property type="molecule type" value="Genomic_DNA"/>
</dbReference>
<proteinExistence type="inferred from homology"/>
<dbReference type="RefSeq" id="WP_011374172.1">
    <property type="nucleotide sequence ID" value="NZ_AP017931.1"/>
</dbReference>
<name>A0A095ABL1_LATSK</name>
<dbReference type="SUPFAM" id="SSF51735">
    <property type="entry name" value="NAD(P)-binding Rossmann-fold domains"/>
    <property type="match status" value="1"/>
</dbReference>
<comment type="similarity">
    <text evidence="1">Belongs to the HIBADH-related family.</text>
</comment>
<dbReference type="InterPro" id="IPR036291">
    <property type="entry name" value="NAD(P)-bd_dom_sf"/>
</dbReference>
<feature type="domain" description="6-phosphogluconate dehydrogenase NADP-binding" evidence="5">
    <location>
        <begin position="4"/>
        <end position="160"/>
    </location>
</feature>
<evidence type="ECO:0000313" key="11">
    <source>
        <dbReference type="Proteomes" id="UP000239650"/>
    </source>
</evidence>
<dbReference type="EMBL" id="OKRC01000014">
    <property type="protein sequence ID" value="SPE23514.1"/>
    <property type="molecule type" value="Genomic_DNA"/>
</dbReference>
<dbReference type="InterPro" id="IPR015815">
    <property type="entry name" value="HIBADH-related"/>
</dbReference>
<dbReference type="PANTHER" id="PTHR43060:SF15">
    <property type="entry name" value="3-HYDROXYISOBUTYRATE DEHYDROGENASE-LIKE 1, MITOCHONDRIAL-RELATED"/>
    <property type="match status" value="1"/>
</dbReference>
<dbReference type="Proteomes" id="UP000234349">
    <property type="component" value="Unassembled WGS sequence"/>
</dbReference>
<dbReference type="InterPro" id="IPR008927">
    <property type="entry name" value="6-PGluconate_DH-like_C_sf"/>
</dbReference>
<reference evidence="9" key="3">
    <citation type="submission" date="2023-04" db="EMBL/GenBank/DDBJ databases">
        <title>Novel strain of Lactilactobacillus sakei and use thereof.</title>
        <authorList>
            <person name="Kim S.Y."/>
        </authorList>
    </citation>
    <scope>NUCLEOTIDE SEQUENCE</scope>
    <source>
        <strain evidence="9">HUP1</strain>
    </source>
</reference>
<dbReference type="SUPFAM" id="SSF48179">
    <property type="entry name" value="6-phosphogluconate dehydrogenase C-terminal domain-like"/>
    <property type="match status" value="1"/>
</dbReference>
<evidence type="ECO:0000259" key="6">
    <source>
        <dbReference type="Pfam" id="PF14833"/>
    </source>
</evidence>
<evidence type="ECO:0000256" key="4">
    <source>
        <dbReference type="PIRSR" id="PIRSR000103-1"/>
    </source>
</evidence>
<dbReference type="GeneID" id="57133321"/>
<dbReference type="PIRSF" id="PIRSF000103">
    <property type="entry name" value="HIBADH"/>
    <property type="match status" value="1"/>
</dbReference>
<dbReference type="GO" id="GO:0051287">
    <property type="term" value="F:NAD binding"/>
    <property type="evidence" value="ECO:0007669"/>
    <property type="project" value="InterPro"/>
</dbReference>
<gene>
    <name evidence="8" type="primary">glxR</name>
    <name evidence="7" type="ORF">CUR37_08590</name>
    <name evidence="8" type="ORF">LAS9267_01999</name>
    <name evidence="9" type="ORF">QBD03_02700</name>
</gene>
<reference evidence="7 10" key="1">
    <citation type="submission" date="2016-09" db="EMBL/GenBank/DDBJ databases">
        <authorList>
            <person name="Inglin R.C."/>
        </authorList>
    </citation>
    <scope>NUCLEOTIDE SEQUENCE [LARGE SCALE GENOMIC DNA]</scope>
    <source>
        <strain evidence="7 10">RI-517</strain>
    </source>
</reference>
<dbReference type="EC" id="1.1.1.60" evidence="8"/>
<dbReference type="OMA" id="QFYADVQ"/>
<dbReference type="Gene3D" id="1.10.1040.10">
    <property type="entry name" value="N-(1-d-carboxylethyl)-l-norvaline Dehydrogenase, domain 2"/>
    <property type="match status" value="1"/>
</dbReference>
<keyword evidence="3" id="KW-0520">NAD</keyword>